<keyword evidence="4" id="KW-0805">Transcription regulation</keyword>
<proteinExistence type="predicted"/>
<feature type="region of interest" description="Disordered" evidence="7">
    <location>
        <begin position="1499"/>
        <end position="1527"/>
    </location>
</feature>
<sequence>MHFNRTLLPMASKIDCGFSGSTCGIKEGDTCSSIDLDRTPTYKYKICDVSQPAASETSNLLGASSSCDSYSQNAESKAMHKLVATCDASEDVEMPLIVPSAETVEVDEFLQKKRHVSTNVISPSNSHTVSVLCQRSCSNQEDEQRGLEYNGDNLSCISGVRGSSISVGSHSLDKKDATYFSASSSCLLAGGIKSDIQIKEKGFLNGTDKESLEKNAGPADPALLDKYVDFTLPNIDTSPKVKLPDCHSPSLSCQNGVIEEGEVAVKIAEPCLTNENCTDNGILSDKLMKFNTISNESELPRSLVNALPNMQGIQEQPQSIMAGGNHESETELEDVKVCDICGDAGRENLLAICSRCSDGAEHTYCMREKLHKVPEGDWLCEECRLKEETKNKKERKLKEETPNNMEISETTSGTSKDFKHKDTKEKVDKCGTVFGISKECKVKRDTEKQMKGKSETLSGTLKQASLKETTHNSLGISSCKLPPNMDTKVILPDSRTPKGLQTRQPSFKRHADSQDSKRNGESSVEIGSLRKKIALSRESSFKDPGKAKIGNMLPSCGGQSSNGSLAFSCSQSLLRSSSSNVQGILKPPVGFLSRSMSSNSFIAKPKGIKLCENVPVKTKMTRESASMDTRKETFVRSLSKSTSFKSENLRSSTESASKSQFINQSRIEDPRGSKQVKERNVMEKSRIGNSLLRAGGASITVPKLDLKSGKNVTKLKNASESNILSINKGSDITYRLGGNEAKKHLTCSSKSSGGACFSAKGKVEDQRERRHPKEGPCGNFSAIDKLCSNREAISQRGTLQSAESAPCDDKAKAHNTFSSSRKVVSNGNRVLHCLRCNETGHATQFCSIDKIKLSALKPSVELNSSEGNKWGKKWKDAVEATITKSRIQTSGSQPDEPEEFPVSTADLSCDAPTDCQKTLRSSDANPSKTGKAKDLGQQPIQLAEVSTTPLLDDLNANIAVSDELSVKHVLHILPDQASILSNPFRTSAVPELDFIWQGSIEVPSSRRDPELFDGIQAHLSSCASPKVRDVVMKFPSTFQLEEVSRIRTWPWQFQGSSPKEENIALFLFAKDVESFERSYCKLLENMLKNDLALRGNIDGIELLIYPSNKLPMNSQRWNGLFYLWCVLKGRTDCTNTVPSSQKETSVAIINAEPLVQDLPFSLSSLVTPPKKAALVENTVNESPRYHKSPKSRTLNSSTCMDDPPLLSSQFYDKISNLQNSPLVYSSDHSVVGSVLPTGQISSSPVCHSLSDMNQLPDLPVTHPKPRFQTSNTQSCPEVKSGNTYLRDIGCDFGGKHVLCPSVHVTTNSEGLIFTRASPPNSSDYKQDMESWRTEKTLLEKDISFRSVAIFNDDPRGNQMEVDNLSGDLMPRRKRARSCPTDTASQASGETSRSTGDTMVWTDEVNCLPFDDEREQKKMCYGEGYPSTDVREGTVCGELSSKVHPLLASFSNEQHIKFLDGGSCEEKMIPENPRSEGRFFPVEPSSVKSAKADEVIEILSSDDEHSPEFSSRNRELGLKGKKKSQNPETLPLLFQPSEAKFCKENPQVSVEDDISLSLTLSLAAPASKVVKPIFKSEQLVPDTPHVNTSLFLSSGFTDT</sequence>
<dbReference type="InterPro" id="IPR013083">
    <property type="entry name" value="Znf_RING/FYVE/PHD"/>
</dbReference>
<dbReference type="Pfam" id="PF23121">
    <property type="entry name" value="SPOC_AIPP2"/>
    <property type="match status" value="1"/>
</dbReference>
<dbReference type="GO" id="GO:0008270">
    <property type="term" value="F:zinc ion binding"/>
    <property type="evidence" value="ECO:0007669"/>
    <property type="project" value="UniProtKB-KW"/>
</dbReference>
<name>A0AAX6FWL9_IRIPA</name>
<evidence type="ECO:0000256" key="5">
    <source>
        <dbReference type="ARBA" id="ARBA00023163"/>
    </source>
</evidence>
<evidence type="ECO:0000256" key="2">
    <source>
        <dbReference type="ARBA" id="ARBA00022771"/>
    </source>
</evidence>
<dbReference type="PROSITE" id="PS50016">
    <property type="entry name" value="ZF_PHD_2"/>
    <property type="match status" value="1"/>
</dbReference>
<keyword evidence="1" id="KW-0479">Metal-binding</keyword>
<dbReference type="SUPFAM" id="SSF57903">
    <property type="entry name" value="FYVE/PHD zinc finger"/>
    <property type="match status" value="1"/>
</dbReference>
<keyword evidence="10" id="KW-1185">Reference proteome</keyword>
<feature type="compositionally biased region" description="Basic and acidic residues" evidence="7">
    <location>
        <begin position="391"/>
        <end position="401"/>
    </location>
</feature>
<dbReference type="EMBL" id="JANAVB010025197">
    <property type="protein sequence ID" value="KAJ6820849.1"/>
    <property type="molecule type" value="Genomic_DNA"/>
</dbReference>
<feature type="compositionally biased region" description="Basic and acidic residues" evidence="7">
    <location>
        <begin position="1501"/>
        <end position="1517"/>
    </location>
</feature>
<dbReference type="Gene3D" id="3.30.40.10">
    <property type="entry name" value="Zinc/RING finger domain, C3HC4 (zinc finger)"/>
    <property type="match status" value="1"/>
</dbReference>
<feature type="compositionally biased region" description="Polar residues" evidence="7">
    <location>
        <begin position="455"/>
        <end position="476"/>
    </location>
</feature>
<evidence type="ECO:0000256" key="7">
    <source>
        <dbReference type="SAM" id="MobiDB-lite"/>
    </source>
</evidence>
<reference evidence="9" key="1">
    <citation type="journal article" date="2023" name="GigaByte">
        <title>Genome assembly of the bearded iris, Iris pallida Lam.</title>
        <authorList>
            <person name="Bruccoleri R.E."/>
            <person name="Oakeley E.J."/>
            <person name="Faust A.M.E."/>
            <person name="Altorfer M."/>
            <person name="Dessus-Babus S."/>
            <person name="Burckhardt D."/>
            <person name="Oertli M."/>
            <person name="Naumann U."/>
            <person name="Petersen F."/>
            <person name="Wong J."/>
        </authorList>
    </citation>
    <scope>NUCLEOTIDE SEQUENCE</scope>
    <source>
        <strain evidence="9">GSM-AAB239-AS_SAM_17_03QT</strain>
    </source>
</reference>
<feature type="compositionally biased region" description="Polar residues" evidence="7">
    <location>
        <begin position="645"/>
        <end position="665"/>
    </location>
</feature>
<dbReference type="GO" id="GO:0034244">
    <property type="term" value="P:negative regulation of transcription elongation by RNA polymerase II"/>
    <property type="evidence" value="ECO:0007669"/>
    <property type="project" value="InterPro"/>
</dbReference>
<evidence type="ECO:0000256" key="4">
    <source>
        <dbReference type="ARBA" id="ARBA00023015"/>
    </source>
</evidence>
<feature type="region of interest" description="Disordered" evidence="7">
    <location>
        <begin position="884"/>
        <end position="936"/>
    </location>
</feature>
<evidence type="ECO:0000256" key="3">
    <source>
        <dbReference type="ARBA" id="ARBA00022833"/>
    </source>
</evidence>
<feature type="compositionally biased region" description="Basic and acidic residues" evidence="7">
    <location>
        <begin position="666"/>
        <end position="682"/>
    </location>
</feature>
<evidence type="ECO:0000256" key="1">
    <source>
        <dbReference type="ARBA" id="ARBA00022723"/>
    </source>
</evidence>
<keyword evidence="2 6" id="KW-0863">Zinc-finger</keyword>
<evidence type="ECO:0000313" key="9">
    <source>
        <dbReference type="EMBL" id="KAJ6820849.1"/>
    </source>
</evidence>
<reference evidence="9" key="2">
    <citation type="submission" date="2023-04" db="EMBL/GenBank/DDBJ databases">
        <authorList>
            <person name="Bruccoleri R.E."/>
            <person name="Oakeley E.J."/>
            <person name="Faust A.-M."/>
            <person name="Dessus-Babus S."/>
            <person name="Altorfer M."/>
            <person name="Burckhardt D."/>
            <person name="Oertli M."/>
            <person name="Naumann U."/>
            <person name="Petersen F."/>
            <person name="Wong J."/>
        </authorList>
    </citation>
    <scope>NUCLEOTIDE SEQUENCE</scope>
    <source>
        <strain evidence="9">GSM-AAB239-AS_SAM_17_03QT</strain>
        <tissue evidence="9">Leaf</tissue>
    </source>
</reference>
<feature type="domain" description="PHD-type" evidence="8">
    <location>
        <begin position="335"/>
        <end position="386"/>
    </location>
</feature>
<dbReference type="InterPro" id="IPR001965">
    <property type="entry name" value="Znf_PHD"/>
</dbReference>
<gene>
    <name evidence="9" type="ORF">M6B38_393885</name>
</gene>
<feature type="compositionally biased region" description="Polar residues" evidence="7">
    <location>
        <begin position="915"/>
        <end position="928"/>
    </location>
</feature>
<keyword evidence="3" id="KW-0862">Zinc</keyword>
<feature type="compositionally biased region" description="Polar residues" evidence="7">
    <location>
        <begin position="1379"/>
        <end position="1395"/>
    </location>
</feature>
<feature type="region of interest" description="Disordered" evidence="7">
    <location>
        <begin position="645"/>
        <end position="682"/>
    </location>
</feature>
<feature type="compositionally biased region" description="Basic and acidic residues" evidence="7">
    <location>
        <begin position="509"/>
        <end position="520"/>
    </location>
</feature>
<feature type="region of interest" description="Disordered" evidence="7">
    <location>
        <begin position="448"/>
        <end position="528"/>
    </location>
</feature>
<comment type="caution">
    <text evidence="9">The sequence shown here is derived from an EMBL/GenBank/DDBJ whole genome shotgun (WGS) entry which is preliminary data.</text>
</comment>
<evidence type="ECO:0000313" key="10">
    <source>
        <dbReference type="Proteomes" id="UP001140949"/>
    </source>
</evidence>
<feature type="region of interest" description="Disordered" evidence="7">
    <location>
        <begin position="798"/>
        <end position="821"/>
    </location>
</feature>
<feature type="compositionally biased region" description="Polar residues" evidence="7">
    <location>
        <begin position="402"/>
        <end position="415"/>
    </location>
</feature>
<evidence type="ECO:0000259" key="8">
    <source>
        <dbReference type="PROSITE" id="PS50016"/>
    </source>
</evidence>
<dbReference type="SMART" id="SM00249">
    <property type="entry name" value="PHD"/>
    <property type="match status" value="1"/>
</dbReference>
<dbReference type="GO" id="GO:0140566">
    <property type="term" value="F:histone reader activity"/>
    <property type="evidence" value="ECO:0007669"/>
    <property type="project" value="InterPro"/>
</dbReference>
<feature type="compositionally biased region" description="Polar residues" evidence="7">
    <location>
        <begin position="884"/>
        <end position="893"/>
    </location>
</feature>
<feature type="region of interest" description="Disordered" evidence="7">
    <location>
        <begin position="391"/>
        <end position="421"/>
    </location>
</feature>
<organism evidence="9 10">
    <name type="scientific">Iris pallida</name>
    <name type="common">Sweet iris</name>
    <dbReference type="NCBI Taxonomy" id="29817"/>
    <lineage>
        <taxon>Eukaryota</taxon>
        <taxon>Viridiplantae</taxon>
        <taxon>Streptophyta</taxon>
        <taxon>Embryophyta</taxon>
        <taxon>Tracheophyta</taxon>
        <taxon>Spermatophyta</taxon>
        <taxon>Magnoliopsida</taxon>
        <taxon>Liliopsida</taxon>
        <taxon>Asparagales</taxon>
        <taxon>Iridaceae</taxon>
        <taxon>Iridoideae</taxon>
        <taxon>Irideae</taxon>
        <taxon>Iris</taxon>
    </lineage>
</organism>
<dbReference type="InterPro" id="IPR019787">
    <property type="entry name" value="Znf_PHD-finger"/>
</dbReference>
<accession>A0AAX6FWL9</accession>
<evidence type="ECO:0000256" key="6">
    <source>
        <dbReference type="PROSITE-ProRule" id="PRU00146"/>
    </source>
</evidence>
<protein>
    <recommendedName>
        <fullName evidence="8">PHD-type domain-containing protein</fullName>
    </recommendedName>
</protein>
<dbReference type="InterPro" id="IPR049914">
    <property type="entry name" value="PHD1-3/5-6"/>
</dbReference>
<feature type="region of interest" description="Disordered" evidence="7">
    <location>
        <begin position="1369"/>
        <end position="1395"/>
    </location>
</feature>
<dbReference type="Proteomes" id="UP001140949">
    <property type="component" value="Unassembled WGS sequence"/>
</dbReference>
<dbReference type="InterPro" id="IPR011011">
    <property type="entry name" value="Znf_FYVE_PHD"/>
</dbReference>
<dbReference type="InterPro" id="IPR056280">
    <property type="entry name" value="AIPP2-like_SPOC"/>
</dbReference>
<dbReference type="PANTHER" id="PTHR33304:SF9">
    <property type="entry name" value="RING_FYVE_PHD ZINC FINGER SUPERFAMILY PROTEIN"/>
    <property type="match status" value="1"/>
</dbReference>
<keyword evidence="5" id="KW-0804">Transcription</keyword>
<dbReference type="PANTHER" id="PTHR33304">
    <property type="match status" value="1"/>
</dbReference>